<sequence length="238" mass="24685">MRVTGRKYAITGAGRGLGAALAIVMADAGSHLVLLGRSEAALGETAAIIRDRTGRGVDTLLCDLADRESSAAAGARLAAGHPDLDGLIHNGAMWLDERLDDVSDAGIEACIASAAIGALILTRHVLPGLKARPDADIHTVVSTSGLQNRRQPGGGTPFRAAKSAQAGMVQGLADELAETRIRVTSVFPSYIDDISPADPAWSVPPGSRHALSNREVVEAILFILNLPPNVAVPTLVIE</sequence>
<evidence type="ECO:0000256" key="2">
    <source>
        <dbReference type="ARBA" id="ARBA00023002"/>
    </source>
</evidence>
<dbReference type="AlphaFoldDB" id="A0A562TAA5"/>
<dbReference type="InterPro" id="IPR002347">
    <property type="entry name" value="SDR_fam"/>
</dbReference>
<dbReference type="Pfam" id="PF00106">
    <property type="entry name" value="adh_short"/>
    <property type="match status" value="1"/>
</dbReference>
<dbReference type="RefSeq" id="WP_145341316.1">
    <property type="nucleotide sequence ID" value="NZ_SMLY01000085.1"/>
</dbReference>
<dbReference type="SUPFAM" id="SSF51735">
    <property type="entry name" value="NAD(P)-binding Rossmann-fold domains"/>
    <property type="match status" value="1"/>
</dbReference>
<dbReference type="SMART" id="SM00822">
    <property type="entry name" value="PKS_KR"/>
    <property type="match status" value="1"/>
</dbReference>
<dbReference type="InterPro" id="IPR036291">
    <property type="entry name" value="NAD(P)-bd_dom_sf"/>
</dbReference>
<dbReference type="PANTHER" id="PTHR44196">
    <property type="entry name" value="DEHYDROGENASE/REDUCTASE SDR FAMILY MEMBER 7B"/>
    <property type="match status" value="1"/>
</dbReference>
<dbReference type="EMBL" id="VLLF01000002">
    <property type="protein sequence ID" value="TWI90273.1"/>
    <property type="molecule type" value="Genomic_DNA"/>
</dbReference>
<dbReference type="GO" id="GO:0016491">
    <property type="term" value="F:oxidoreductase activity"/>
    <property type="evidence" value="ECO:0007669"/>
    <property type="project" value="UniProtKB-KW"/>
</dbReference>
<reference evidence="4 5" key="1">
    <citation type="submission" date="2019-07" db="EMBL/GenBank/DDBJ databases">
        <title>Genomic Encyclopedia of Archaeal and Bacterial Type Strains, Phase II (KMG-II): from individual species to whole genera.</title>
        <authorList>
            <person name="Goeker M."/>
        </authorList>
    </citation>
    <scope>NUCLEOTIDE SEQUENCE [LARGE SCALE GENOMIC DNA]</scope>
    <source>
        <strain evidence="4 5">ATCC BAA-252</strain>
    </source>
</reference>
<accession>A0A562TAA5</accession>
<proteinExistence type="inferred from homology"/>
<dbReference type="InterPro" id="IPR057326">
    <property type="entry name" value="KR_dom"/>
</dbReference>
<dbReference type="PANTHER" id="PTHR44196:SF1">
    <property type="entry name" value="DEHYDROGENASE_REDUCTASE SDR FAMILY MEMBER 7B"/>
    <property type="match status" value="1"/>
</dbReference>
<evidence type="ECO:0000313" key="5">
    <source>
        <dbReference type="Proteomes" id="UP000320593"/>
    </source>
</evidence>
<dbReference type="OrthoDB" id="9810734at2"/>
<dbReference type="Proteomes" id="UP000320593">
    <property type="component" value="Unassembled WGS sequence"/>
</dbReference>
<evidence type="ECO:0000256" key="1">
    <source>
        <dbReference type="ARBA" id="ARBA00006484"/>
    </source>
</evidence>
<keyword evidence="5" id="KW-1185">Reference proteome</keyword>
<dbReference type="GO" id="GO:0016020">
    <property type="term" value="C:membrane"/>
    <property type="evidence" value="ECO:0007669"/>
    <property type="project" value="TreeGrafter"/>
</dbReference>
<comment type="caution">
    <text evidence="4">The sequence shown here is derived from an EMBL/GenBank/DDBJ whole genome shotgun (WGS) entry which is preliminary data.</text>
</comment>
<feature type="domain" description="Ketoreductase" evidence="3">
    <location>
        <begin position="6"/>
        <end position="194"/>
    </location>
</feature>
<comment type="similarity">
    <text evidence="1">Belongs to the short-chain dehydrogenases/reductases (SDR) family.</text>
</comment>
<dbReference type="Gene3D" id="3.40.50.720">
    <property type="entry name" value="NAD(P)-binding Rossmann-like Domain"/>
    <property type="match status" value="1"/>
</dbReference>
<keyword evidence="2" id="KW-0560">Oxidoreductase</keyword>
<organism evidence="4 5">
    <name type="scientific">Roseibium hamelinense</name>
    <dbReference type="NCBI Taxonomy" id="150831"/>
    <lineage>
        <taxon>Bacteria</taxon>
        <taxon>Pseudomonadati</taxon>
        <taxon>Pseudomonadota</taxon>
        <taxon>Alphaproteobacteria</taxon>
        <taxon>Hyphomicrobiales</taxon>
        <taxon>Stappiaceae</taxon>
        <taxon>Roseibium</taxon>
    </lineage>
</organism>
<dbReference type="PRINTS" id="PR00081">
    <property type="entry name" value="GDHRDH"/>
</dbReference>
<gene>
    <name evidence="4" type="ORF">JM93_01252</name>
</gene>
<dbReference type="CDD" id="cd05233">
    <property type="entry name" value="SDR_c"/>
    <property type="match status" value="1"/>
</dbReference>
<protein>
    <submittedName>
        <fullName evidence="4">Short-subunit dehydrogenase</fullName>
    </submittedName>
</protein>
<name>A0A562TAA5_9HYPH</name>
<evidence type="ECO:0000313" key="4">
    <source>
        <dbReference type="EMBL" id="TWI90273.1"/>
    </source>
</evidence>
<evidence type="ECO:0000259" key="3">
    <source>
        <dbReference type="SMART" id="SM00822"/>
    </source>
</evidence>